<evidence type="ECO:0000313" key="3">
    <source>
        <dbReference type="EMBL" id="KKY21834.1"/>
    </source>
</evidence>
<dbReference type="AlphaFoldDB" id="A0A0G2EHH4"/>
<accession>A0A0G2EHH4</accession>
<comment type="caution">
    <text evidence="3">The sequence shown here is derived from an EMBL/GenBank/DDBJ whole genome shotgun (WGS) entry which is preliminary data.</text>
</comment>
<dbReference type="EMBL" id="LAQI01000081">
    <property type="protein sequence ID" value="KKY21834.1"/>
    <property type="molecule type" value="Genomic_DNA"/>
</dbReference>
<dbReference type="Proteomes" id="UP000034182">
    <property type="component" value="Unassembled WGS sequence"/>
</dbReference>
<reference evidence="3 4" key="1">
    <citation type="submission" date="2015-03" db="EMBL/GenBank/DDBJ databases">
        <authorList>
            <person name="Morales-Cruz A."/>
            <person name="Amrine K.C."/>
            <person name="Cantu D."/>
        </authorList>
    </citation>
    <scope>NUCLEOTIDE SEQUENCE [LARGE SCALE GENOMIC DNA]</scope>
    <source>
        <strain evidence="3">DS831</strain>
    </source>
</reference>
<proteinExistence type="predicted"/>
<evidence type="ECO:0000256" key="1">
    <source>
        <dbReference type="SAM" id="SignalP"/>
    </source>
</evidence>
<evidence type="ECO:0000313" key="4">
    <source>
        <dbReference type="Proteomes" id="UP000034182"/>
    </source>
</evidence>
<dbReference type="Pfam" id="PF26571">
    <property type="entry name" value="VldE"/>
    <property type="match status" value="1"/>
</dbReference>
<dbReference type="InterPro" id="IPR058593">
    <property type="entry name" value="ARB_07466-like_C"/>
</dbReference>
<evidence type="ECO:0000259" key="2">
    <source>
        <dbReference type="Pfam" id="PF26571"/>
    </source>
</evidence>
<keyword evidence="1" id="KW-0732">Signal</keyword>
<organism evidence="3 4">
    <name type="scientific">Diplodia seriata</name>
    <dbReference type="NCBI Taxonomy" id="420778"/>
    <lineage>
        <taxon>Eukaryota</taxon>
        <taxon>Fungi</taxon>
        <taxon>Dikarya</taxon>
        <taxon>Ascomycota</taxon>
        <taxon>Pezizomycotina</taxon>
        <taxon>Dothideomycetes</taxon>
        <taxon>Dothideomycetes incertae sedis</taxon>
        <taxon>Botryosphaeriales</taxon>
        <taxon>Botryosphaeriaceae</taxon>
        <taxon>Diplodia</taxon>
    </lineage>
</organism>
<feature type="chain" id="PRO_5002543426" description="ARB-07466-like C-terminal domain-containing protein" evidence="1">
    <location>
        <begin position="23"/>
        <end position="215"/>
    </location>
</feature>
<protein>
    <recommendedName>
        <fullName evidence="2">ARB-07466-like C-terminal domain-containing protein</fullName>
    </recommendedName>
</protein>
<feature type="domain" description="ARB-07466-like C-terminal" evidence="2">
    <location>
        <begin position="157"/>
        <end position="215"/>
    </location>
</feature>
<sequence>MHVPTIVSSLLLLLLLSLTALAEVNGPCTGAAHKPGVCIETSSCTKAGGTHIDGACPHDANDIKCCTKPSCGSGGTCKFVRDCETGSTKAGLCPGPSDFKCCLPTSGGGGGSGGFPPPTFPVVGKCKKVAVEGAKKVVKANPEKVREIGCVRDSGGVKTDEGKSIAEWVMHNHKDLKLKYVISGQRIWNPSRDAVEPWTGWRIMEDRGSVTANHW</sequence>
<reference evidence="3 4" key="2">
    <citation type="submission" date="2015-05" db="EMBL/GenBank/DDBJ databases">
        <title>Distinctive expansion of gene families associated with plant cell wall degradation and secondary metabolism in the genomes of grapevine trunk pathogens.</title>
        <authorList>
            <person name="Lawrence D.P."/>
            <person name="Travadon R."/>
            <person name="Rolshausen P.E."/>
            <person name="Baumgartner K."/>
        </authorList>
    </citation>
    <scope>NUCLEOTIDE SEQUENCE [LARGE SCALE GENOMIC DNA]</scope>
    <source>
        <strain evidence="3">DS831</strain>
    </source>
</reference>
<feature type="signal peptide" evidence="1">
    <location>
        <begin position="1"/>
        <end position="22"/>
    </location>
</feature>
<name>A0A0G2EHH4_9PEZI</name>
<gene>
    <name evidence="3" type="ORF">UCDDS831_g04089</name>
</gene>